<accession>A0ABT7UJY6</accession>
<dbReference type="PROSITE" id="PS01149">
    <property type="entry name" value="PSI_RSU"/>
    <property type="match status" value="1"/>
</dbReference>
<sequence>MKNQLGNVKECKTLIKKGYVMINDQCVKDPHYLVCKEDKIRVQGKVIEAMPFVYYMINKPVGYICAAHDQKYPCLLELIDRDDCYCVGRLDKDTTGFVLLTNDKSLSKKLLLPQNHVEKTYEVQTKLPITENYVEAFQKGMMIDRTYQCLPAELEIKDDYHCLVTICEGRYHQIKKMFLSMSNEVVSLKRIAFAHIVLDEQLKYGQYRQLNEDEMKLLQNALA</sequence>
<dbReference type="Proteomes" id="UP001529275">
    <property type="component" value="Unassembled WGS sequence"/>
</dbReference>
<feature type="domain" description="Pseudouridine synthase RsuA/RluA-like" evidence="6">
    <location>
        <begin position="54"/>
        <end position="179"/>
    </location>
</feature>
<dbReference type="CDD" id="cd02553">
    <property type="entry name" value="PseudoU_synth_RsuA"/>
    <property type="match status" value="1"/>
</dbReference>
<dbReference type="InterPro" id="IPR050343">
    <property type="entry name" value="RsuA_PseudoU_synthase"/>
</dbReference>
<dbReference type="Gene3D" id="3.30.70.1560">
    <property type="entry name" value="Alpha-L RNA-binding motif"/>
    <property type="match status" value="1"/>
</dbReference>
<reference evidence="9" key="1">
    <citation type="submission" date="2023-06" db="EMBL/GenBank/DDBJ databases">
        <title>Identification and characterization of horizontal gene transfer across gut microbiota members of farm animals based on homology search.</title>
        <authorList>
            <person name="Zeman M."/>
            <person name="Kubasova T."/>
            <person name="Jahodarova E."/>
            <person name="Nykrynova M."/>
            <person name="Rychlik I."/>
        </authorList>
    </citation>
    <scope>NUCLEOTIDE SEQUENCE [LARGE SCALE GENOMIC DNA]</scope>
    <source>
        <strain evidence="9">ET341</strain>
    </source>
</reference>
<comment type="similarity">
    <text evidence="1 5">Belongs to the pseudouridine synthase RsuA family.</text>
</comment>
<dbReference type="InterPro" id="IPR000748">
    <property type="entry name" value="PsdUridine_synth_RsuA/RluB/E/F"/>
</dbReference>
<dbReference type="EC" id="5.4.99.-" evidence="5"/>
<evidence type="ECO:0000256" key="5">
    <source>
        <dbReference type="RuleBase" id="RU003887"/>
    </source>
</evidence>
<dbReference type="Gene3D" id="3.10.290.10">
    <property type="entry name" value="RNA-binding S4 domain"/>
    <property type="match status" value="1"/>
</dbReference>
<evidence type="ECO:0000313" key="8">
    <source>
        <dbReference type="EMBL" id="MDM8196464.1"/>
    </source>
</evidence>
<dbReference type="InterPro" id="IPR002942">
    <property type="entry name" value="S4_RNA-bd"/>
</dbReference>
<keyword evidence="3 5" id="KW-0413">Isomerase</keyword>
<dbReference type="SUPFAM" id="SSF55174">
    <property type="entry name" value="Alpha-L RNA-binding motif"/>
    <property type="match status" value="1"/>
</dbReference>
<dbReference type="PANTHER" id="PTHR47683:SF4">
    <property type="entry name" value="PSEUDOURIDINE SYNTHASE"/>
    <property type="match status" value="1"/>
</dbReference>
<evidence type="ECO:0000259" key="6">
    <source>
        <dbReference type="Pfam" id="PF00849"/>
    </source>
</evidence>
<dbReference type="InterPro" id="IPR042092">
    <property type="entry name" value="PsdUridine_s_RsuA/RluB/E/F_cat"/>
</dbReference>
<evidence type="ECO:0000256" key="3">
    <source>
        <dbReference type="ARBA" id="ARBA00023235"/>
    </source>
</evidence>
<evidence type="ECO:0000256" key="4">
    <source>
        <dbReference type="PROSITE-ProRule" id="PRU00182"/>
    </source>
</evidence>
<dbReference type="InterPro" id="IPR006145">
    <property type="entry name" value="PsdUridine_synth_RsuA/RluA"/>
</dbReference>
<dbReference type="NCBIfam" id="TIGR00093">
    <property type="entry name" value="pseudouridine synthase"/>
    <property type="match status" value="1"/>
</dbReference>
<dbReference type="EMBL" id="JAUDCK010000036">
    <property type="protein sequence ID" value="MDM8196464.1"/>
    <property type="molecule type" value="Genomic_DNA"/>
</dbReference>
<keyword evidence="9" id="KW-1185">Reference proteome</keyword>
<dbReference type="InterPro" id="IPR020094">
    <property type="entry name" value="TruA/RsuA/RluB/E/F_N"/>
</dbReference>
<keyword evidence="2 4" id="KW-0694">RNA-binding</keyword>
<gene>
    <name evidence="8" type="ORF">QUV98_09075</name>
</gene>
<comment type="caution">
    <text evidence="8">The sequence shown here is derived from an EMBL/GenBank/DDBJ whole genome shotgun (WGS) entry which is preliminary data.</text>
</comment>
<dbReference type="InterPro" id="IPR036986">
    <property type="entry name" value="S4_RNA-bd_sf"/>
</dbReference>
<evidence type="ECO:0000313" key="9">
    <source>
        <dbReference type="Proteomes" id="UP001529275"/>
    </source>
</evidence>
<proteinExistence type="inferred from homology"/>
<name>A0ABT7UJY6_9FIRM</name>
<dbReference type="Pfam" id="PF00849">
    <property type="entry name" value="PseudoU_synth_2"/>
    <property type="match status" value="1"/>
</dbReference>
<protein>
    <recommendedName>
        <fullName evidence="5">Pseudouridine synthase</fullName>
        <ecNumber evidence="5">5.4.99.-</ecNumber>
    </recommendedName>
</protein>
<dbReference type="InterPro" id="IPR020103">
    <property type="entry name" value="PsdUridine_synth_cat_dom_sf"/>
</dbReference>
<dbReference type="CDD" id="cd00165">
    <property type="entry name" value="S4"/>
    <property type="match status" value="1"/>
</dbReference>
<dbReference type="PANTHER" id="PTHR47683">
    <property type="entry name" value="PSEUDOURIDINE SYNTHASE FAMILY PROTEIN-RELATED"/>
    <property type="match status" value="1"/>
</dbReference>
<evidence type="ECO:0000256" key="1">
    <source>
        <dbReference type="ARBA" id="ARBA00008348"/>
    </source>
</evidence>
<dbReference type="Gene3D" id="3.30.70.580">
    <property type="entry name" value="Pseudouridine synthase I, catalytic domain, N-terminal subdomain"/>
    <property type="match status" value="1"/>
</dbReference>
<dbReference type="PROSITE" id="PS50889">
    <property type="entry name" value="S4"/>
    <property type="match status" value="1"/>
</dbReference>
<organism evidence="8 9">
    <name type="scientific">Massilimicrobiota timonensis</name>
    <dbReference type="NCBI Taxonomy" id="1776392"/>
    <lineage>
        <taxon>Bacteria</taxon>
        <taxon>Bacillati</taxon>
        <taxon>Bacillota</taxon>
        <taxon>Erysipelotrichia</taxon>
        <taxon>Erysipelotrichales</taxon>
        <taxon>Erysipelotrichaceae</taxon>
        <taxon>Massilimicrobiota</taxon>
    </lineage>
</organism>
<dbReference type="InterPro" id="IPR018496">
    <property type="entry name" value="PsdUridine_synth_RsuA/RluB_CS"/>
</dbReference>
<feature type="domain" description="RNA-binding S4" evidence="7">
    <location>
        <begin position="9"/>
        <end position="40"/>
    </location>
</feature>
<evidence type="ECO:0000259" key="7">
    <source>
        <dbReference type="Pfam" id="PF01479"/>
    </source>
</evidence>
<evidence type="ECO:0000256" key="2">
    <source>
        <dbReference type="ARBA" id="ARBA00022884"/>
    </source>
</evidence>
<dbReference type="SUPFAM" id="SSF55120">
    <property type="entry name" value="Pseudouridine synthase"/>
    <property type="match status" value="1"/>
</dbReference>
<dbReference type="Pfam" id="PF01479">
    <property type="entry name" value="S4"/>
    <property type="match status" value="1"/>
</dbReference>